<sequence length="141" mass="14863">MKFATGFAATLLAAALSLPVLAEPQPAAPAAAPAAAKPPMGGGMMGGMGDEAHLKQKQEFFLKMYETTGKILAAKDDKERDRLKAEQLEMMRENEKAMHQMMQQHMQMMRQGGGMGGMQHGGGQGGMGGMQHGDPAAAPAH</sequence>
<dbReference type="EMBL" id="FXAM01000001">
    <property type="protein sequence ID" value="SMF93683.1"/>
    <property type="molecule type" value="Genomic_DNA"/>
</dbReference>
<keyword evidence="4" id="KW-1185">Reference proteome</keyword>
<evidence type="ECO:0000313" key="3">
    <source>
        <dbReference type="EMBL" id="SMF93683.1"/>
    </source>
</evidence>
<evidence type="ECO:0000313" key="4">
    <source>
        <dbReference type="Proteomes" id="UP000192923"/>
    </source>
</evidence>
<dbReference type="STRING" id="1760988.SAMN02949497_0970"/>
<dbReference type="RefSeq" id="WP_085210452.1">
    <property type="nucleotide sequence ID" value="NZ_FXAM01000001.1"/>
</dbReference>
<reference evidence="3 4" key="1">
    <citation type="submission" date="2016-12" db="EMBL/GenBank/DDBJ databases">
        <authorList>
            <person name="Song W.-J."/>
            <person name="Kurnit D.M."/>
        </authorList>
    </citation>
    <scope>NUCLEOTIDE SEQUENCE [LARGE SCALE GENOMIC DNA]</scope>
    <source>
        <strain evidence="3 4">175</strain>
    </source>
</reference>
<gene>
    <name evidence="3" type="ORF">SAMN02949497_0970</name>
</gene>
<proteinExistence type="predicted"/>
<evidence type="ECO:0000256" key="2">
    <source>
        <dbReference type="SAM" id="SignalP"/>
    </source>
</evidence>
<feature type="compositionally biased region" description="Gly residues" evidence="1">
    <location>
        <begin position="111"/>
        <end position="131"/>
    </location>
</feature>
<accession>A0A1Y6CYP8</accession>
<keyword evidence="2" id="KW-0732">Signal</keyword>
<protein>
    <recommendedName>
        <fullName evidence="5">Signal recognition particle subunit FFH/SRP54 (Srp54)</fullName>
    </recommendedName>
</protein>
<feature type="region of interest" description="Disordered" evidence="1">
    <location>
        <begin position="111"/>
        <end position="141"/>
    </location>
</feature>
<feature type="chain" id="PRO_5013119759" description="Signal recognition particle subunit FFH/SRP54 (Srp54)" evidence="2">
    <location>
        <begin position="23"/>
        <end position="141"/>
    </location>
</feature>
<evidence type="ECO:0008006" key="5">
    <source>
        <dbReference type="Google" id="ProtNLM"/>
    </source>
</evidence>
<organism evidence="3 4">
    <name type="scientific">Methylomagnum ishizawai</name>
    <dbReference type="NCBI Taxonomy" id="1760988"/>
    <lineage>
        <taxon>Bacteria</taxon>
        <taxon>Pseudomonadati</taxon>
        <taxon>Pseudomonadota</taxon>
        <taxon>Gammaproteobacteria</taxon>
        <taxon>Methylococcales</taxon>
        <taxon>Methylococcaceae</taxon>
        <taxon>Methylomagnum</taxon>
    </lineage>
</organism>
<name>A0A1Y6CYP8_9GAMM</name>
<evidence type="ECO:0000256" key="1">
    <source>
        <dbReference type="SAM" id="MobiDB-lite"/>
    </source>
</evidence>
<dbReference type="Proteomes" id="UP000192923">
    <property type="component" value="Unassembled WGS sequence"/>
</dbReference>
<dbReference type="AlphaFoldDB" id="A0A1Y6CYP8"/>
<feature type="signal peptide" evidence="2">
    <location>
        <begin position="1"/>
        <end position="22"/>
    </location>
</feature>